<gene>
    <name evidence="1" type="primary">ORF64725</name>
</gene>
<proteinExistence type="predicted"/>
<dbReference type="EMBL" id="HACG01021137">
    <property type="protein sequence ID" value="CEK68002.1"/>
    <property type="molecule type" value="Transcribed_RNA"/>
</dbReference>
<reference evidence="1" key="1">
    <citation type="submission" date="2014-12" db="EMBL/GenBank/DDBJ databases">
        <title>Insight into the proteome of Arion vulgaris.</title>
        <authorList>
            <person name="Aradska J."/>
            <person name="Bulat T."/>
            <person name="Smidak R."/>
            <person name="Sarate P."/>
            <person name="Gangsoo J."/>
            <person name="Sialana F."/>
            <person name="Bilban M."/>
            <person name="Lubec G."/>
        </authorList>
    </citation>
    <scope>NUCLEOTIDE SEQUENCE</scope>
    <source>
        <tissue evidence="1">Skin</tissue>
    </source>
</reference>
<protein>
    <submittedName>
        <fullName evidence="1">Uncharacterized protein</fullName>
    </submittedName>
</protein>
<evidence type="ECO:0000313" key="1">
    <source>
        <dbReference type="EMBL" id="CEK68002.1"/>
    </source>
</evidence>
<organism evidence="1">
    <name type="scientific">Arion vulgaris</name>
    <dbReference type="NCBI Taxonomy" id="1028688"/>
    <lineage>
        <taxon>Eukaryota</taxon>
        <taxon>Metazoa</taxon>
        <taxon>Spiralia</taxon>
        <taxon>Lophotrochozoa</taxon>
        <taxon>Mollusca</taxon>
        <taxon>Gastropoda</taxon>
        <taxon>Heterobranchia</taxon>
        <taxon>Euthyneura</taxon>
        <taxon>Panpulmonata</taxon>
        <taxon>Eupulmonata</taxon>
        <taxon>Stylommatophora</taxon>
        <taxon>Helicina</taxon>
        <taxon>Arionoidea</taxon>
        <taxon>Arionidae</taxon>
        <taxon>Arion</taxon>
    </lineage>
</organism>
<dbReference type="AlphaFoldDB" id="A0A0B6ZI20"/>
<sequence length="54" mass="6326">MWRLVKVSILWPGSSGHFIPKGKEEISIMQKFLSTKYNKTTTKYKDYGFINQSI</sequence>
<feature type="non-terminal residue" evidence="1">
    <location>
        <position position="54"/>
    </location>
</feature>
<accession>A0A0B6ZI20</accession>
<name>A0A0B6ZI20_9EUPU</name>